<keyword evidence="4 8" id="KW-0611">Plant defense</keyword>
<feature type="region of interest" description="Disordered" evidence="9">
    <location>
        <begin position="380"/>
        <end position="433"/>
    </location>
</feature>
<evidence type="ECO:0000313" key="11">
    <source>
        <dbReference type="EMBL" id="SPC95345.1"/>
    </source>
</evidence>
<evidence type="ECO:0000256" key="2">
    <source>
        <dbReference type="ARBA" id="ARBA00006574"/>
    </source>
</evidence>
<accession>A0A2N9G7C1</accession>
<feature type="transmembrane region" description="Helical" evidence="10">
    <location>
        <begin position="285"/>
        <end position="306"/>
    </location>
</feature>
<dbReference type="GO" id="GO:0005516">
    <property type="term" value="F:calmodulin binding"/>
    <property type="evidence" value="ECO:0007669"/>
    <property type="project" value="UniProtKB-KW"/>
</dbReference>
<dbReference type="PANTHER" id="PTHR31942:SF72">
    <property type="entry name" value="MLO-LIKE PROTEIN"/>
    <property type="match status" value="1"/>
</dbReference>
<dbReference type="GO" id="GO:0006952">
    <property type="term" value="P:defense response"/>
    <property type="evidence" value="ECO:0007669"/>
    <property type="project" value="UniProtKB-KW"/>
</dbReference>
<evidence type="ECO:0000256" key="9">
    <source>
        <dbReference type="SAM" id="MobiDB-lite"/>
    </source>
</evidence>
<dbReference type="Pfam" id="PF03094">
    <property type="entry name" value="Mlo"/>
    <property type="match status" value="2"/>
</dbReference>
<evidence type="ECO:0000256" key="6">
    <source>
        <dbReference type="ARBA" id="ARBA00023136"/>
    </source>
</evidence>
<evidence type="ECO:0000256" key="5">
    <source>
        <dbReference type="ARBA" id="ARBA00022989"/>
    </source>
</evidence>
<dbReference type="InterPro" id="IPR004326">
    <property type="entry name" value="Mlo"/>
</dbReference>
<reference evidence="11" key="1">
    <citation type="submission" date="2018-02" db="EMBL/GenBank/DDBJ databases">
        <authorList>
            <person name="Cohen D.B."/>
            <person name="Kent A.D."/>
        </authorList>
    </citation>
    <scope>NUCLEOTIDE SEQUENCE</scope>
</reference>
<evidence type="ECO:0000256" key="10">
    <source>
        <dbReference type="SAM" id="Phobius"/>
    </source>
</evidence>
<keyword evidence="8" id="KW-0112">Calmodulin-binding</keyword>
<comment type="similarity">
    <text evidence="2 8">Belongs to the MLO family.</text>
</comment>
<dbReference type="GO" id="GO:0016020">
    <property type="term" value="C:membrane"/>
    <property type="evidence" value="ECO:0007669"/>
    <property type="project" value="UniProtKB-SubCell"/>
</dbReference>
<evidence type="ECO:0000256" key="4">
    <source>
        <dbReference type="ARBA" id="ARBA00022821"/>
    </source>
</evidence>
<feature type="transmembrane region" description="Helical" evidence="10">
    <location>
        <begin position="20"/>
        <end position="44"/>
    </location>
</feature>
<comment type="domain">
    <text evidence="8">The C-terminus contains a calmodulin-binding domain, which binds calmodulin in a calcium-dependent fashion.</text>
</comment>
<evidence type="ECO:0000256" key="7">
    <source>
        <dbReference type="ARBA" id="ARBA00023265"/>
    </source>
</evidence>
<dbReference type="PANTHER" id="PTHR31942">
    <property type="entry name" value="MLO-LIKE PROTEIN 1"/>
    <property type="match status" value="1"/>
</dbReference>
<feature type="compositionally biased region" description="Basic and acidic residues" evidence="9">
    <location>
        <begin position="397"/>
        <end position="408"/>
    </location>
</feature>
<evidence type="ECO:0000256" key="8">
    <source>
        <dbReference type="RuleBase" id="RU280816"/>
    </source>
</evidence>
<protein>
    <recommendedName>
        <fullName evidence="8">MLO-like protein</fullName>
    </recommendedName>
</protein>
<gene>
    <name evidence="8" type="primary">MLO</name>
    <name evidence="11" type="ORF">FSB_LOCUS23227</name>
</gene>
<name>A0A2N9G7C1_FAGSY</name>
<dbReference type="AlphaFoldDB" id="A0A2N9G7C1"/>
<keyword evidence="7 8" id="KW-0568">Pathogenesis-related protein</keyword>
<sequence>MAEEEVAATLERTLETTPTWAVAVVCFILILLSILIEHLLNLLGKYFNRRRRKSLLQALDKIKSELMLLGFISLLLTVSERPIAKICIPKSVGETYLPCKSTSSDSEDETECTEQDKVSFLSRKGVQELQYLIFVLAFFHILSCVLTFSLGMAKMRRWESWEAETRTLEYQFLNDPRRFQLIHQTSFGKRHLKFWSDHRFLRWPACFFRQFYQSVSKVDYFTLRHGFIMAHFAQGSNFDFQKYIRRALEKDFGVVVGIRIPFNWHSSRGLGSCFHKENEDIIIRLAMGVVVQILCGYVTLPLYALVTQMGTSMRKDVFTESVVVGLKNWKAKAKKNLALDNKNYLARPSLDASLQTSLDTSLENSPSFALDASFSVKFDGPSESDPEFGAVEIENEEQVKGRQREGKQKVGSFDGFDSKHHVNFQRGHSYRGD</sequence>
<dbReference type="EMBL" id="OIVN01001558">
    <property type="protein sequence ID" value="SPC95345.1"/>
    <property type="molecule type" value="Genomic_DNA"/>
</dbReference>
<evidence type="ECO:0000256" key="1">
    <source>
        <dbReference type="ARBA" id="ARBA00004141"/>
    </source>
</evidence>
<comment type="subcellular location">
    <subcellularLocation>
        <location evidence="1 8">Membrane</location>
        <topology evidence="1 8">Multi-pass membrane protein</topology>
    </subcellularLocation>
</comment>
<keyword evidence="6 8" id="KW-0472">Membrane</keyword>
<keyword evidence="3 8" id="KW-0812">Transmembrane</keyword>
<comment type="function">
    <text evidence="8">May be involved in modulation of pathogen defense and leaf cell death.</text>
</comment>
<evidence type="ECO:0000256" key="3">
    <source>
        <dbReference type="ARBA" id="ARBA00022692"/>
    </source>
</evidence>
<organism evidence="11">
    <name type="scientific">Fagus sylvatica</name>
    <name type="common">Beechnut</name>
    <dbReference type="NCBI Taxonomy" id="28930"/>
    <lineage>
        <taxon>Eukaryota</taxon>
        <taxon>Viridiplantae</taxon>
        <taxon>Streptophyta</taxon>
        <taxon>Embryophyta</taxon>
        <taxon>Tracheophyta</taxon>
        <taxon>Spermatophyta</taxon>
        <taxon>Magnoliopsida</taxon>
        <taxon>eudicotyledons</taxon>
        <taxon>Gunneridae</taxon>
        <taxon>Pentapetalae</taxon>
        <taxon>rosids</taxon>
        <taxon>fabids</taxon>
        <taxon>Fagales</taxon>
        <taxon>Fagaceae</taxon>
        <taxon>Fagus</taxon>
    </lineage>
</organism>
<keyword evidence="5 8" id="KW-1133">Transmembrane helix</keyword>
<feature type="transmembrane region" description="Helical" evidence="10">
    <location>
        <begin position="129"/>
        <end position="150"/>
    </location>
</feature>
<proteinExistence type="inferred from homology"/>